<keyword evidence="4" id="KW-1185">Reference proteome</keyword>
<organism evidence="3 4">
    <name type="scientific">Kingdonia uniflora</name>
    <dbReference type="NCBI Taxonomy" id="39325"/>
    <lineage>
        <taxon>Eukaryota</taxon>
        <taxon>Viridiplantae</taxon>
        <taxon>Streptophyta</taxon>
        <taxon>Embryophyta</taxon>
        <taxon>Tracheophyta</taxon>
        <taxon>Spermatophyta</taxon>
        <taxon>Magnoliopsida</taxon>
        <taxon>Ranunculales</taxon>
        <taxon>Circaeasteraceae</taxon>
        <taxon>Kingdonia</taxon>
    </lineage>
</organism>
<keyword evidence="2" id="KW-0342">GTP-binding</keyword>
<protein>
    <submittedName>
        <fullName evidence="3">Uncharacterized protein</fullName>
    </submittedName>
</protein>
<evidence type="ECO:0000313" key="4">
    <source>
        <dbReference type="Proteomes" id="UP000541444"/>
    </source>
</evidence>
<dbReference type="InterPro" id="IPR023179">
    <property type="entry name" value="GTP-bd_ortho_bundle_sf"/>
</dbReference>
<dbReference type="InterPro" id="IPR050755">
    <property type="entry name" value="TRAFAC_YlqF/YawG_RiboMat"/>
</dbReference>
<keyword evidence="1" id="KW-0547">Nucleotide-binding</keyword>
<gene>
    <name evidence="3" type="ORF">GIB67_021440</name>
</gene>
<comment type="caution">
    <text evidence="3">The sequence shown here is derived from an EMBL/GenBank/DDBJ whole genome shotgun (WGS) entry which is preliminary data.</text>
</comment>
<evidence type="ECO:0000256" key="1">
    <source>
        <dbReference type="ARBA" id="ARBA00022741"/>
    </source>
</evidence>
<dbReference type="EMBL" id="JACGCM010000659">
    <property type="protein sequence ID" value="KAF6169437.1"/>
    <property type="molecule type" value="Genomic_DNA"/>
</dbReference>
<reference evidence="3 4" key="1">
    <citation type="journal article" date="2020" name="IScience">
        <title>Genome Sequencing of the Endangered Kingdonia uniflora (Circaeasteraceae, Ranunculales) Reveals Potential Mechanisms of Evolutionary Specialization.</title>
        <authorList>
            <person name="Sun Y."/>
            <person name="Deng T."/>
            <person name="Zhang A."/>
            <person name="Moore M.J."/>
            <person name="Landis J.B."/>
            <person name="Lin N."/>
            <person name="Zhang H."/>
            <person name="Zhang X."/>
            <person name="Huang J."/>
            <person name="Zhang X."/>
            <person name="Sun H."/>
            <person name="Wang H."/>
        </authorList>
    </citation>
    <scope>NUCLEOTIDE SEQUENCE [LARGE SCALE GENOMIC DNA]</scope>
    <source>
        <strain evidence="3">TB1705</strain>
        <tissue evidence="3">Leaf</tissue>
    </source>
</reference>
<accession>A0A7J7NQE7</accession>
<dbReference type="Proteomes" id="UP000541444">
    <property type="component" value="Unassembled WGS sequence"/>
</dbReference>
<evidence type="ECO:0000313" key="3">
    <source>
        <dbReference type="EMBL" id="KAF6169437.1"/>
    </source>
</evidence>
<evidence type="ECO:0000256" key="2">
    <source>
        <dbReference type="ARBA" id="ARBA00023134"/>
    </source>
</evidence>
<sequence length="242" mass="27095">MLVSLYTTPSFDSGKDFLYKVATVRGKLKKGGIVDVEAAAKIALHDLNEGKIPYYTVPPTRNQGETLDATIISVLEKVFNVDEAYNGESSFIGSLVSVEDVNHVQVPPSSLLSFDEKMLENQVPEDSSALCLLEVKIYNGKDPEDGLRRIFFTKAYVLVKRRECMKNKGAEVVDRDGSTEEVDNDYSDAESVEERKDMHLRIKELDNELAKEKDTSASLLSSYAELQVRKEEEILDLYASLL</sequence>
<dbReference type="AlphaFoldDB" id="A0A7J7NQE7"/>
<name>A0A7J7NQE7_9MAGN</name>
<dbReference type="OrthoDB" id="444945at2759"/>
<dbReference type="PANTHER" id="PTHR11089">
    <property type="entry name" value="GTP-BINDING PROTEIN-RELATED"/>
    <property type="match status" value="1"/>
</dbReference>
<dbReference type="GO" id="GO:0005525">
    <property type="term" value="F:GTP binding"/>
    <property type="evidence" value="ECO:0007669"/>
    <property type="project" value="UniProtKB-KW"/>
</dbReference>
<dbReference type="Gene3D" id="1.10.1580.10">
    <property type="match status" value="1"/>
</dbReference>
<dbReference type="PANTHER" id="PTHR11089:SF30">
    <property type="entry name" value="GUANINE NUCLEOTIDE-BINDING PROTEIN-LIKE 3 HOMOLOG"/>
    <property type="match status" value="1"/>
</dbReference>
<proteinExistence type="predicted"/>
<dbReference type="GO" id="GO:0005730">
    <property type="term" value="C:nucleolus"/>
    <property type="evidence" value="ECO:0007669"/>
    <property type="project" value="TreeGrafter"/>
</dbReference>